<keyword evidence="8" id="KW-1185">Reference proteome</keyword>
<dbReference type="Proteomes" id="UP000290189">
    <property type="component" value="Unassembled WGS sequence"/>
</dbReference>
<dbReference type="GO" id="GO:0002181">
    <property type="term" value="P:cytoplasmic translation"/>
    <property type="evidence" value="ECO:0007669"/>
    <property type="project" value="TreeGrafter"/>
</dbReference>
<dbReference type="FunFam" id="3.40.1120.10:FF:000001">
    <property type="entry name" value="Ribosomal protein L15"/>
    <property type="match status" value="1"/>
</dbReference>
<organism evidence="6 8">
    <name type="scientific">Plasmodiophora brassicae</name>
    <name type="common">Clubroot disease agent</name>
    <dbReference type="NCBI Taxonomy" id="37360"/>
    <lineage>
        <taxon>Eukaryota</taxon>
        <taxon>Sar</taxon>
        <taxon>Rhizaria</taxon>
        <taxon>Endomyxa</taxon>
        <taxon>Phytomyxea</taxon>
        <taxon>Plasmodiophorida</taxon>
        <taxon>Plasmodiophoridae</taxon>
        <taxon>Plasmodiophora</taxon>
    </lineage>
</organism>
<dbReference type="STRING" id="37360.A0A0G4J0D4"/>
<dbReference type="Pfam" id="PF00827">
    <property type="entry name" value="Ribosomal_L15e"/>
    <property type="match status" value="1"/>
</dbReference>
<dbReference type="OMA" id="YIRDAWK"/>
<keyword evidence="7" id="KW-0496">Mitochondrion</keyword>
<evidence type="ECO:0000313" key="9">
    <source>
        <dbReference type="Proteomes" id="UP000290189"/>
    </source>
</evidence>
<evidence type="ECO:0000313" key="6">
    <source>
        <dbReference type="EMBL" id="CEP01088.1"/>
    </source>
</evidence>
<protein>
    <recommendedName>
        <fullName evidence="4">Ribosomal protein L15</fullName>
    </recommendedName>
</protein>
<keyword evidence="2 4" id="KW-0689">Ribosomal protein</keyword>
<keyword evidence="3 4" id="KW-0687">Ribonucleoprotein</keyword>
<dbReference type="AlphaFoldDB" id="A0A0G4J0D4"/>
<dbReference type="PANTHER" id="PTHR11847:SF4">
    <property type="entry name" value="LARGE RIBOSOMAL SUBUNIT PROTEIN EL15"/>
    <property type="match status" value="1"/>
</dbReference>
<proteinExistence type="inferred from homology"/>
<evidence type="ECO:0000313" key="8">
    <source>
        <dbReference type="Proteomes" id="UP000039324"/>
    </source>
</evidence>
<dbReference type="GO" id="GO:0022625">
    <property type="term" value="C:cytosolic large ribosomal subunit"/>
    <property type="evidence" value="ECO:0007669"/>
    <property type="project" value="TreeGrafter"/>
</dbReference>
<dbReference type="EMBL" id="OVEO01000017">
    <property type="protein sequence ID" value="SPR01248.1"/>
    <property type="molecule type" value="Genomic_DNA"/>
</dbReference>
<comment type="similarity">
    <text evidence="1 4">Belongs to the eukaryotic ribosomal protein eL15 family.</text>
</comment>
<sequence length="204" mass="24365">MGAYKYVEELWRRKQCDAMRYLQRLRCWEYRQQPAMVRCRRPSRVEKARRVGYKCKQGYVVFRMRVRRGGRKRPNPKGIVYGKPKHQGINQLKAQRNLRTIAEQRVGRRATNLRVLNSYWVAQDATFKFYEVVCVDPSHAAIRKDPRIQWIVPSKHKHREARGLTSAGRKARGIQDKSGKTDKLRGSVYANWKRRNTTVFRRYR</sequence>
<geneLocation type="mitochondrion" evidence="7"/>
<evidence type="ECO:0000256" key="5">
    <source>
        <dbReference type="SAM" id="MobiDB-lite"/>
    </source>
</evidence>
<evidence type="ECO:0000313" key="7">
    <source>
        <dbReference type="EMBL" id="SPR01248.1"/>
    </source>
</evidence>
<dbReference type="PANTHER" id="PTHR11847">
    <property type="entry name" value="RIBOSOMAL PROTEIN L15"/>
    <property type="match status" value="1"/>
</dbReference>
<name>A0A0G4J0D4_PLABS</name>
<dbReference type="NCBIfam" id="NF003269">
    <property type="entry name" value="PRK04243.1"/>
    <property type="match status" value="1"/>
</dbReference>
<dbReference type="SUPFAM" id="SSF54189">
    <property type="entry name" value="Ribosomal proteins S24e, L23 and L15e"/>
    <property type="match status" value="1"/>
</dbReference>
<dbReference type="OrthoDB" id="10255148at2759"/>
<evidence type="ECO:0000256" key="2">
    <source>
        <dbReference type="ARBA" id="ARBA00022980"/>
    </source>
</evidence>
<dbReference type="InterPro" id="IPR000439">
    <property type="entry name" value="Ribosomal_eL15"/>
</dbReference>
<accession>A0A0G4J0D4</accession>
<evidence type="ECO:0000256" key="1">
    <source>
        <dbReference type="ARBA" id="ARBA00006857"/>
    </source>
</evidence>
<dbReference type="InterPro" id="IPR012678">
    <property type="entry name" value="Ribosomal_uL23/eL15/eS24_sf"/>
</dbReference>
<reference evidence="7 9" key="2">
    <citation type="submission" date="2018-03" db="EMBL/GenBank/DDBJ databases">
        <authorList>
            <person name="Fogelqvist J."/>
        </authorList>
    </citation>
    <scope>NUCLEOTIDE SEQUENCE [LARGE SCALE GENOMIC DNA]</scope>
</reference>
<feature type="region of interest" description="Disordered" evidence="5">
    <location>
        <begin position="159"/>
        <end position="181"/>
    </location>
</feature>
<dbReference type="GO" id="GO:0003735">
    <property type="term" value="F:structural constituent of ribosome"/>
    <property type="evidence" value="ECO:0007669"/>
    <property type="project" value="InterPro"/>
</dbReference>
<dbReference type="SMART" id="SM01384">
    <property type="entry name" value="Ribosomal_L15e"/>
    <property type="match status" value="1"/>
</dbReference>
<dbReference type="Gene3D" id="3.40.1120.10">
    <property type="entry name" value="Ribosomal protein l15e"/>
    <property type="match status" value="1"/>
</dbReference>
<evidence type="ECO:0000256" key="4">
    <source>
        <dbReference type="RuleBase" id="RU000663"/>
    </source>
</evidence>
<dbReference type="InterPro" id="IPR024794">
    <property type="entry name" value="Rbsml_eL15_core_dom_sf"/>
</dbReference>
<reference evidence="6 8" key="1">
    <citation type="submission" date="2015-02" db="EMBL/GenBank/DDBJ databases">
        <authorList>
            <person name="Chooi Y.-H."/>
        </authorList>
    </citation>
    <scope>NUCLEOTIDE SEQUENCE [LARGE SCALE GENOMIC DNA]</scope>
    <source>
        <strain evidence="6">E3</strain>
    </source>
</reference>
<dbReference type="Proteomes" id="UP000039324">
    <property type="component" value="Unassembled WGS sequence"/>
</dbReference>
<dbReference type="GO" id="GO:0003723">
    <property type="term" value="F:RNA binding"/>
    <property type="evidence" value="ECO:0007669"/>
    <property type="project" value="TreeGrafter"/>
</dbReference>
<evidence type="ECO:0000256" key="3">
    <source>
        <dbReference type="ARBA" id="ARBA00023274"/>
    </source>
</evidence>
<dbReference type="EMBL" id="CDSF01000108">
    <property type="protein sequence ID" value="CEP01088.1"/>
    <property type="molecule type" value="Genomic_DNA"/>
</dbReference>
<gene>
    <name evidence="6" type="ORF">PBRA_008400</name>
    <name evidence="7" type="ORF">PLBR_LOCUS8463</name>
</gene>